<evidence type="ECO:0000313" key="3">
    <source>
        <dbReference type="Proteomes" id="UP000515922"/>
    </source>
</evidence>
<protein>
    <recommendedName>
        <fullName evidence="4">Lipoprotein</fullName>
    </recommendedName>
</protein>
<reference evidence="2 3" key="1">
    <citation type="submission" date="2020-07" db="EMBL/GenBank/DDBJ databases">
        <title>Streptomyces phage Genome sequencing and assembly.</title>
        <authorList>
            <person name="Sharma V."/>
            <person name="Hardy A."/>
            <person name="Frunzke J."/>
        </authorList>
    </citation>
    <scope>NUCLEOTIDE SEQUENCE [LARGE SCALE GENOMIC DNA]</scope>
</reference>
<evidence type="ECO:0008006" key="4">
    <source>
        <dbReference type="Google" id="ProtNLM"/>
    </source>
</evidence>
<gene>
    <name evidence="2" type="ORF">HUN41_00220</name>
</gene>
<dbReference type="PROSITE" id="PS51257">
    <property type="entry name" value="PROKAR_LIPOPROTEIN"/>
    <property type="match status" value="1"/>
</dbReference>
<sequence>MKKTATAVMIGSLAVTLVACGPSEEFKAQCRDAGGQVKLESEVGSIFSMDTVGFEVAPPPPRPPAPVRVPAVVIPKTPPKVPSNRSNVDVPDVAIPNAAGKGKNSKGRSSSDDDYVCVKGDKVLFEED</sequence>
<dbReference type="EMBL" id="MT711976">
    <property type="protein sequence ID" value="QMP84313.1"/>
    <property type="molecule type" value="Genomic_DNA"/>
</dbReference>
<name>A0A7G4AWC3_9CAUD</name>
<accession>A0A7G4AWC3</accession>
<organism evidence="2 3">
    <name type="scientific">Streptomyces phage Coruscant</name>
    <dbReference type="NCBI Taxonomy" id="2739834"/>
    <lineage>
        <taxon>Viruses</taxon>
        <taxon>Duplodnaviria</taxon>
        <taxon>Heunggongvirae</taxon>
        <taxon>Uroviricota</taxon>
        <taxon>Caudoviricetes</taxon>
        <taxon>Stanwilliamsviridae</taxon>
        <taxon>Boydwoodruffvirinae</taxon>
        <taxon>Coruscantvirus</taxon>
        <taxon>Coruscantvirus coruscant</taxon>
    </lineage>
</organism>
<evidence type="ECO:0000256" key="1">
    <source>
        <dbReference type="SAM" id="MobiDB-lite"/>
    </source>
</evidence>
<feature type="region of interest" description="Disordered" evidence="1">
    <location>
        <begin position="77"/>
        <end position="115"/>
    </location>
</feature>
<proteinExistence type="predicted"/>
<keyword evidence="3" id="KW-1185">Reference proteome</keyword>
<evidence type="ECO:0000313" key="2">
    <source>
        <dbReference type="EMBL" id="QMP84313.1"/>
    </source>
</evidence>
<dbReference type="Proteomes" id="UP000515922">
    <property type="component" value="Segment"/>
</dbReference>